<reference evidence="3 4" key="1">
    <citation type="submission" date="2018-06" db="EMBL/GenBank/DDBJ databases">
        <title>Comparative genomics reveals the genomic features of Rhizophagus irregularis, R. cerebriforme, R. diaphanum and Gigaspora rosea, and their symbiotic lifestyle signature.</title>
        <authorList>
            <person name="Morin E."/>
            <person name="San Clemente H."/>
            <person name="Chen E.C.H."/>
            <person name="De La Providencia I."/>
            <person name="Hainaut M."/>
            <person name="Kuo A."/>
            <person name="Kohler A."/>
            <person name="Murat C."/>
            <person name="Tang N."/>
            <person name="Roy S."/>
            <person name="Loubradou J."/>
            <person name="Henrissat B."/>
            <person name="Grigoriev I.V."/>
            <person name="Corradi N."/>
            <person name="Roux C."/>
            <person name="Martin F.M."/>
        </authorList>
    </citation>
    <scope>NUCLEOTIDE SEQUENCE [LARGE SCALE GENOMIC DNA]</scope>
    <source>
        <strain evidence="3 4">DAOM 227022</strain>
    </source>
</reference>
<proteinExistence type="predicted"/>
<keyword evidence="4" id="KW-1185">Reference proteome</keyword>
<keyword evidence="2" id="KW-0472">Membrane</keyword>
<evidence type="ECO:0000256" key="1">
    <source>
        <dbReference type="SAM" id="MobiDB-lite"/>
    </source>
</evidence>
<evidence type="ECO:0000313" key="4">
    <source>
        <dbReference type="Proteomes" id="UP000265703"/>
    </source>
</evidence>
<evidence type="ECO:0000256" key="2">
    <source>
        <dbReference type="SAM" id="Phobius"/>
    </source>
</evidence>
<dbReference type="EMBL" id="QKYT01000007">
    <property type="protein sequence ID" value="RIA99146.1"/>
    <property type="molecule type" value="Genomic_DNA"/>
</dbReference>
<feature type="region of interest" description="Disordered" evidence="1">
    <location>
        <begin position="103"/>
        <end position="164"/>
    </location>
</feature>
<organism evidence="3 4">
    <name type="scientific">Glomus cerebriforme</name>
    <dbReference type="NCBI Taxonomy" id="658196"/>
    <lineage>
        <taxon>Eukaryota</taxon>
        <taxon>Fungi</taxon>
        <taxon>Fungi incertae sedis</taxon>
        <taxon>Mucoromycota</taxon>
        <taxon>Glomeromycotina</taxon>
        <taxon>Glomeromycetes</taxon>
        <taxon>Glomerales</taxon>
        <taxon>Glomeraceae</taxon>
        <taxon>Glomus</taxon>
    </lineage>
</organism>
<dbReference type="OrthoDB" id="2389600at2759"/>
<gene>
    <name evidence="3" type="ORF">C1645_811888</name>
</gene>
<feature type="compositionally biased region" description="Basic and acidic residues" evidence="1">
    <location>
        <begin position="230"/>
        <end position="242"/>
    </location>
</feature>
<protein>
    <submittedName>
        <fullName evidence="3">Uncharacterized protein</fullName>
    </submittedName>
</protein>
<name>A0A397TQE6_9GLOM</name>
<dbReference type="AlphaFoldDB" id="A0A397TQE6"/>
<dbReference type="Proteomes" id="UP000265703">
    <property type="component" value="Unassembled WGS sequence"/>
</dbReference>
<accession>A0A397TQE6</accession>
<sequence>MNHFSLAYDAHSKYLHSFLEDFSEDFFEEFLEDSKHILQITMEDSNLIKVTAALIAVCLLMACSFLYYVKNKSDIKTSKIDNKNKIFSIPEEFNKSADDILTESSQATSQEKSEKDGSITKTLETPFTPLQEENDAMIKSSQTSHQEQDGAKIQESEDNPLASDSIELTPETTSQATCHKVVILSDSVHEPEANMQPKNHEEISEKLSQIQKTGSPIMEKGSNYMPMSKVESESEVSSHSDLSDIDDENVDSTTVETKSHPSPSKDACIQTEPPVSRSIILNDQIPVILPLPNETALDMLNEFRLSNVVHAFTGQDLIDLEEYDEEEEIRRFLFRKNI</sequence>
<keyword evidence="2" id="KW-0812">Transmembrane</keyword>
<keyword evidence="2" id="KW-1133">Transmembrane helix</keyword>
<evidence type="ECO:0000313" key="3">
    <source>
        <dbReference type="EMBL" id="RIA99146.1"/>
    </source>
</evidence>
<feature type="compositionally biased region" description="Basic and acidic residues" evidence="1">
    <location>
        <begin position="146"/>
        <end position="155"/>
    </location>
</feature>
<feature type="transmembrane region" description="Helical" evidence="2">
    <location>
        <begin position="47"/>
        <end position="69"/>
    </location>
</feature>
<feature type="region of interest" description="Disordered" evidence="1">
    <location>
        <begin position="228"/>
        <end position="270"/>
    </location>
</feature>
<comment type="caution">
    <text evidence="3">The sequence shown here is derived from an EMBL/GenBank/DDBJ whole genome shotgun (WGS) entry which is preliminary data.</text>
</comment>
<feature type="compositionally biased region" description="Polar residues" evidence="1">
    <location>
        <begin position="251"/>
        <end position="262"/>
    </location>
</feature>